<dbReference type="EMBL" id="AKWR02000079">
    <property type="protein sequence ID" value="EMJ37662.1"/>
    <property type="molecule type" value="Genomic_DNA"/>
</dbReference>
<proteinExistence type="predicted"/>
<organism evidence="1 2">
    <name type="scientific">Leptospira interrogans str. FPW1039</name>
    <dbReference type="NCBI Taxonomy" id="1193040"/>
    <lineage>
        <taxon>Bacteria</taxon>
        <taxon>Pseudomonadati</taxon>
        <taxon>Spirochaetota</taxon>
        <taxon>Spirochaetia</taxon>
        <taxon>Leptospirales</taxon>
        <taxon>Leptospiraceae</taxon>
        <taxon>Leptospira</taxon>
    </lineage>
</organism>
<accession>A0A0F6IHY7</accession>
<evidence type="ECO:0000313" key="1">
    <source>
        <dbReference type="EMBL" id="EMJ37662.1"/>
    </source>
</evidence>
<name>A0A0F6IHY7_LEPIR</name>
<sequence length="49" mass="5491">MFLIVIRILLAGIVGCAVTFYLQTPKVYFNASRSGVFKYSHDYTSNASK</sequence>
<protein>
    <submittedName>
        <fullName evidence="1">Uncharacterized protein</fullName>
    </submittedName>
</protein>
<gene>
    <name evidence="1" type="ORF">LEP1GSC079_0870</name>
</gene>
<dbReference type="Proteomes" id="UP000012164">
    <property type="component" value="Unassembled WGS sequence"/>
</dbReference>
<evidence type="ECO:0000313" key="2">
    <source>
        <dbReference type="Proteomes" id="UP000012164"/>
    </source>
</evidence>
<comment type="caution">
    <text evidence="1">The sequence shown here is derived from an EMBL/GenBank/DDBJ whole genome shotgun (WGS) entry which is preliminary data.</text>
</comment>
<dbReference type="AlphaFoldDB" id="A0A0F6IHY7"/>
<reference evidence="1 2" key="1">
    <citation type="submission" date="2013-01" db="EMBL/GenBank/DDBJ databases">
        <authorList>
            <person name="Harkins D.M."/>
            <person name="Durkin A.S."/>
            <person name="Brinkac L.M."/>
            <person name="Haft D.H."/>
            <person name="Selengut J.D."/>
            <person name="Sanka R."/>
            <person name="DePew J."/>
            <person name="Purushe J."/>
            <person name="Peacock S.J."/>
            <person name="Thaipadungpanit J."/>
            <person name="Wuthiekanun V.W."/>
            <person name="Day N.P."/>
            <person name="Vinetz J.M."/>
            <person name="Sutton G.G."/>
            <person name="Nierman W.C."/>
            <person name="Fouts D.E."/>
        </authorList>
    </citation>
    <scope>NUCLEOTIDE SEQUENCE [LARGE SCALE GENOMIC DNA]</scope>
    <source>
        <strain evidence="1 2">FPW1039</strain>
    </source>
</reference>